<organism evidence="2 3">
    <name type="scientific">Rosa chinensis</name>
    <name type="common">China rose</name>
    <dbReference type="NCBI Taxonomy" id="74649"/>
    <lineage>
        <taxon>Eukaryota</taxon>
        <taxon>Viridiplantae</taxon>
        <taxon>Streptophyta</taxon>
        <taxon>Embryophyta</taxon>
        <taxon>Tracheophyta</taxon>
        <taxon>Spermatophyta</taxon>
        <taxon>Magnoliopsida</taxon>
        <taxon>eudicotyledons</taxon>
        <taxon>Gunneridae</taxon>
        <taxon>Pentapetalae</taxon>
        <taxon>rosids</taxon>
        <taxon>fabids</taxon>
        <taxon>Rosales</taxon>
        <taxon>Rosaceae</taxon>
        <taxon>Rosoideae</taxon>
        <taxon>Rosoideae incertae sedis</taxon>
        <taxon>Rosa</taxon>
    </lineage>
</organism>
<sequence>MFACLLFTCSRIFSACIIFQWQLVNFIFLNCFCFCFQAVSVSSFQILYIKVIFKFDISIGANNCQNVLSSNLPCHMSNLNLTQAKRKIHWRCSY</sequence>
<evidence type="ECO:0000256" key="1">
    <source>
        <dbReference type="SAM" id="Phobius"/>
    </source>
</evidence>
<comment type="caution">
    <text evidence="2">The sequence shown here is derived from an EMBL/GenBank/DDBJ whole genome shotgun (WGS) entry which is preliminary data.</text>
</comment>
<dbReference type="EMBL" id="PDCK01000041">
    <property type="protein sequence ID" value="PRQ43188.1"/>
    <property type="molecule type" value="Genomic_DNA"/>
</dbReference>
<keyword evidence="1" id="KW-1133">Transmembrane helix</keyword>
<proteinExistence type="predicted"/>
<feature type="transmembrane region" description="Helical" evidence="1">
    <location>
        <begin position="24"/>
        <end position="49"/>
    </location>
</feature>
<evidence type="ECO:0000313" key="2">
    <source>
        <dbReference type="EMBL" id="PRQ43188.1"/>
    </source>
</evidence>
<dbReference type="Proteomes" id="UP000238479">
    <property type="component" value="Chromosome 3"/>
</dbReference>
<protein>
    <submittedName>
        <fullName evidence="2">Uncharacterized protein</fullName>
    </submittedName>
</protein>
<reference evidence="2 3" key="1">
    <citation type="journal article" date="2018" name="Nat. Genet.">
        <title>The Rosa genome provides new insights in the design of modern roses.</title>
        <authorList>
            <person name="Bendahmane M."/>
        </authorList>
    </citation>
    <scope>NUCLEOTIDE SEQUENCE [LARGE SCALE GENOMIC DNA]</scope>
    <source>
        <strain evidence="3">cv. Old Blush</strain>
    </source>
</reference>
<keyword evidence="1" id="KW-0812">Transmembrane</keyword>
<evidence type="ECO:0000313" key="3">
    <source>
        <dbReference type="Proteomes" id="UP000238479"/>
    </source>
</evidence>
<gene>
    <name evidence="2" type="ORF">RchiOBHm_Chr3g0465761</name>
</gene>
<dbReference type="AlphaFoldDB" id="A0A2P6R9T2"/>
<dbReference type="Gramene" id="PRQ43188">
    <property type="protein sequence ID" value="PRQ43188"/>
    <property type="gene ID" value="RchiOBHm_Chr3g0465761"/>
</dbReference>
<accession>A0A2P6R9T2</accession>
<name>A0A2P6R9T2_ROSCH</name>
<keyword evidence="1" id="KW-0472">Membrane</keyword>
<keyword evidence="3" id="KW-1185">Reference proteome</keyword>